<evidence type="ECO:0000313" key="3">
    <source>
        <dbReference type="Proteomes" id="UP000692954"/>
    </source>
</evidence>
<sequence length="135" mass="16441">MAYNNDFQDQQQQYDQEEFAMKMPVKSHLQRLDQLLQQLMDEQDFAKKEKEQLRNNLIELSQITTDSFDDSNKYLNEEYRRLMQEFHEQNALQLEQHQFLKQQVDQINQDRIKLQQNTIVLENRVQDSEKELGFV</sequence>
<protein>
    <submittedName>
        <fullName evidence="2">Uncharacterized protein</fullName>
    </submittedName>
</protein>
<organism evidence="2 3">
    <name type="scientific">Paramecium sonneborni</name>
    <dbReference type="NCBI Taxonomy" id="65129"/>
    <lineage>
        <taxon>Eukaryota</taxon>
        <taxon>Sar</taxon>
        <taxon>Alveolata</taxon>
        <taxon>Ciliophora</taxon>
        <taxon>Intramacronucleata</taxon>
        <taxon>Oligohymenophorea</taxon>
        <taxon>Peniculida</taxon>
        <taxon>Parameciidae</taxon>
        <taxon>Paramecium</taxon>
    </lineage>
</organism>
<evidence type="ECO:0000313" key="2">
    <source>
        <dbReference type="EMBL" id="CAD8124755.1"/>
    </source>
</evidence>
<dbReference type="Proteomes" id="UP000692954">
    <property type="component" value="Unassembled WGS sequence"/>
</dbReference>
<reference evidence="2" key="1">
    <citation type="submission" date="2021-01" db="EMBL/GenBank/DDBJ databases">
        <authorList>
            <consortium name="Genoscope - CEA"/>
            <person name="William W."/>
        </authorList>
    </citation>
    <scope>NUCLEOTIDE SEQUENCE</scope>
</reference>
<proteinExistence type="predicted"/>
<comment type="caution">
    <text evidence="2">The sequence shown here is derived from an EMBL/GenBank/DDBJ whole genome shotgun (WGS) entry which is preliminary data.</text>
</comment>
<dbReference type="OrthoDB" id="303362at2759"/>
<feature type="coiled-coil region" evidence="1">
    <location>
        <begin position="29"/>
        <end position="63"/>
    </location>
</feature>
<gene>
    <name evidence="2" type="ORF">PSON_ATCC_30995.1.T1530092</name>
</gene>
<dbReference type="EMBL" id="CAJJDN010000153">
    <property type="protein sequence ID" value="CAD8124755.1"/>
    <property type="molecule type" value="Genomic_DNA"/>
</dbReference>
<evidence type="ECO:0000256" key="1">
    <source>
        <dbReference type="SAM" id="Coils"/>
    </source>
</evidence>
<name>A0A8S1RDL6_9CILI</name>
<accession>A0A8S1RDL6</accession>
<keyword evidence="1" id="KW-0175">Coiled coil</keyword>
<dbReference type="AlphaFoldDB" id="A0A8S1RDL6"/>
<keyword evidence="3" id="KW-1185">Reference proteome</keyword>